<evidence type="ECO:0000313" key="7">
    <source>
        <dbReference type="Proteomes" id="UP000624703"/>
    </source>
</evidence>
<keyword evidence="2" id="KW-0255">Endonuclease</keyword>
<sequence>MRIFILLMVIMLVQPALANSLYGPVVRIADADTVTVLNGSTQVKIRLAGIDAPESNQAYGNKAKQALAGRIAGKTVQVNVTSKDRYGRSIGTIMLDGENINHWLVANGWAWHYLQYDKSPEIARLEKSARANKLGLWADDNPIAPWEFRQLKKKKPAANKTTQPAGPTTYWLNTSSGSRHNSSCKWYKKTKRGRACTASEGKACGICGG</sequence>
<keyword evidence="1" id="KW-0540">Nuclease</keyword>
<dbReference type="GO" id="GO:0005737">
    <property type="term" value="C:cytoplasm"/>
    <property type="evidence" value="ECO:0007669"/>
    <property type="project" value="TreeGrafter"/>
</dbReference>
<evidence type="ECO:0000313" key="6">
    <source>
        <dbReference type="EMBL" id="MBK1792196.1"/>
    </source>
</evidence>
<dbReference type="InterPro" id="IPR016071">
    <property type="entry name" value="Staphylococal_nuclease_OB-fold"/>
</dbReference>
<dbReference type="Pfam" id="PF00565">
    <property type="entry name" value="SNase"/>
    <property type="match status" value="1"/>
</dbReference>
<gene>
    <name evidence="6" type="ORF">JIN82_13625</name>
</gene>
<reference evidence="6" key="1">
    <citation type="submission" date="2021-01" db="EMBL/GenBank/DDBJ databases">
        <title>Modified the classification status of verrucomicrobia.</title>
        <authorList>
            <person name="Feng X."/>
        </authorList>
    </citation>
    <scope>NUCLEOTIDE SEQUENCE</scope>
    <source>
        <strain evidence="6">_KCTC 22039</strain>
    </source>
</reference>
<feature type="chain" id="PRO_5035277481" evidence="4">
    <location>
        <begin position="19"/>
        <end position="209"/>
    </location>
</feature>
<name>A0A8J7MG59_9BACT</name>
<dbReference type="SUPFAM" id="SSF50199">
    <property type="entry name" value="Staphylococcal nuclease"/>
    <property type="match status" value="1"/>
</dbReference>
<dbReference type="Gene3D" id="2.40.50.90">
    <property type="match status" value="1"/>
</dbReference>
<dbReference type="GO" id="GO:0016787">
    <property type="term" value="F:hydrolase activity"/>
    <property type="evidence" value="ECO:0007669"/>
    <property type="project" value="UniProtKB-KW"/>
</dbReference>
<protein>
    <submittedName>
        <fullName evidence="6">Thermonuclease family protein</fullName>
    </submittedName>
</protein>
<evidence type="ECO:0000256" key="1">
    <source>
        <dbReference type="ARBA" id="ARBA00022722"/>
    </source>
</evidence>
<keyword evidence="4" id="KW-0732">Signal</keyword>
<accession>A0A8J7MG59</accession>
<evidence type="ECO:0000256" key="2">
    <source>
        <dbReference type="ARBA" id="ARBA00022759"/>
    </source>
</evidence>
<proteinExistence type="predicted"/>
<keyword evidence="7" id="KW-1185">Reference proteome</keyword>
<dbReference type="EMBL" id="JAENIM010000044">
    <property type="protein sequence ID" value="MBK1792196.1"/>
    <property type="molecule type" value="Genomic_DNA"/>
</dbReference>
<dbReference type="InterPro" id="IPR035437">
    <property type="entry name" value="SNase_OB-fold_sf"/>
</dbReference>
<comment type="caution">
    <text evidence="6">The sequence shown here is derived from an EMBL/GenBank/DDBJ whole genome shotgun (WGS) entry which is preliminary data.</text>
</comment>
<keyword evidence="3" id="KW-0378">Hydrolase</keyword>
<evidence type="ECO:0000256" key="3">
    <source>
        <dbReference type="ARBA" id="ARBA00022801"/>
    </source>
</evidence>
<dbReference type="PANTHER" id="PTHR12302">
    <property type="entry name" value="EBNA2 BINDING PROTEIN P100"/>
    <property type="match status" value="1"/>
</dbReference>
<evidence type="ECO:0000259" key="5">
    <source>
        <dbReference type="PROSITE" id="PS50830"/>
    </source>
</evidence>
<dbReference type="PROSITE" id="PS50830">
    <property type="entry name" value="TNASE_3"/>
    <property type="match status" value="1"/>
</dbReference>
<dbReference type="PANTHER" id="PTHR12302:SF3">
    <property type="entry name" value="SERINE_THREONINE-PROTEIN KINASE 31"/>
    <property type="match status" value="1"/>
</dbReference>
<dbReference type="SMART" id="SM00318">
    <property type="entry name" value="SNc"/>
    <property type="match status" value="1"/>
</dbReference>
<dbReference type="CDD" id="cd00175">
    <property type="entry name" value="SNc"/>
    <property type="match status" value="1"/>
</dbReference>
<organism evidence="6 7">
    <name type="scientific">Persicirhabdus sediminis</name>
    <dbReference type="NCBI Taxonomy" id="454144"/>
    <lineage>
        <taxon>Bacteria</taxon>
        <taxon>Pseudomonadati</taxon>
        <taxon>Verrucomicrobiota</taxon>
        <taxon>Verrucomicrobiia</taxon>
        <taxon>Verrucomicrobiales</taxon>
        <taxon>Verrucomicrobiaceae</taxon>
        <taxon>Persicirhabdus</taxon>
    </lineage>
</organism>
<feature type="domain" description="TNase-like" evidence="5">
    <location>
        <begin position="19"/>
        <end position="139"/>
    </location>
</feature>
<dbReference type="RefSeq" id="WP_200312211.1">
    <property type="nucleotide sequence ID" value="NZ_JAENIM010000044.1"/>
</dbReference>
<dbReference type="Proteomes" id="UP000624703">
    <property type="component" value="Unassembled WGS sequence"/>
</dbReference>
<dbReference type="GO" id="GO:0004519">
    <property type="term" value="F:endonuclease activity"/>
    <property type="evidence" value="ECO:0007669"/>
    <property type="project" value="UniProtKB-KW"/>
</dbReference>
<evidence type="ECO:0000256" key="4">
    <source>
        <dbReference type="SAM" id="SignalP"/>
    </source>
</evidence>
<feature type="signal peptide" evidence="4">
    <location>
        <begin position="1"/>
        <end position="18"/>
    </location>
</feature>
<dbReference type="AlphaFoldDB" id="A0A8J7MG59"/>